<gene>
    <name evidence="1" type="ORF">BKN37_11190</name>
</gene>
<protein>
    <submittedName>
        <fullName evidence="1">Uncharacterized protein</fullName>
    </submittedName>
</protein>
<accession>A0A1S1NET4</accession>
<name>A0A1S1NET4_9MYCO</name>
<evidence type="ECO:0000313" key="2">
    <source>
        <dbReference type="Proteomes" id="UP000179734"/>
    </source>
</evidence>
<organism evidence="1 2">
    <name type="scientific">Mycobacterium talmoniae</name>
    <dbReference type="NCBI Taxonomy" id="1858794"/>
    <lineage>
        <taxon>Bacteria</taxon>
        <taxon>Bacillati</taxon>
        <taxon>Actinomycetota</taxon>
        <taxon>Actinomycetes</taxon>
        <taxon>Mycobacteriales</taxon>
        <taxon>Mycobacteriaceae</taxon>
        <taxon>Mycobacterium</taxon>
    </lineage>
</organism>
<dbReference type="RefSeq" id="WP_071025615.1">
    <property type="nucleotide sequence ID" value="NZ_MLQM01000048.1"/>
</dbReference>
<reference evidence="1 2" key="1">
    <citation type="submission" date="2016-10" db="EMBL/GenBank/DDBJ databases">
        <title>Genome sequence of Mycobacterium talmonii.</title>
        <authorList>
            <person name="Greninger A.L."/>
            <person name="Elliott B."/>
            <person name="Vasireddy S."/>
            <person name="Vasireddy R."/>
        </authorList>
    </citation>
    <scope>NUCLEOTIDE SEQUENCE [LARGE SCALE GENOMIC DNA]</scope>
    <source>
        <strain evidence="2">NE-TNMC-100812</strain>
    </source>
</reference>
<evidence type="ECO:0000313" key="1">
    <source>
        <dbReference type="EMBL" id="OHV04171.1"/>
    </source>
</evidence>
<proteinExistence type="predicted"/>
<keyword evidence="2" id="KW-1185">Reference proteome</keyword>
<dbReference type="AlphaFoldDB" id="A0A1S1NET4"/>
<dbReference type="EMBL" id="MLQM01000048">
    <property type="protein sequence ID" value="OHV04171.1"/>
    <property type="molecule type" value="Genomic_DNA"/>
</dbReference>
<sequence>MMADNKTRRGTTQREAVAHIRAGETFAVNLPLLGRVTVPRPDQLAYYGGLAALAAFEIIDWPVAIAVAAGHILAQNHHNQLLEQFGEALEEA</sequence>
<dbReference type="Proteomes" id="UP000179734">
    <property type="component" value="Unassembled WGS sequence"/>
</dbReference>
<comment type="caution">
    <text evidence="1">The sequence shown here is derived from an EMBL/GenBank/DDBJ whole genome shotgun (WGS) entry which is preliminary data.</text>
</comment>